<feature type="compositionally biased region" description="Low complexity" evidence="13">
    <location>
        <begin position="383"/>
        <end position="409"/>
    </location>
</feature>
<dbReference type="Pfam" id="PF07717">
    <property type="entry name" value="OB_NTP_bind"/>
    <property type="match status" value="1"/>
</dbReference>
<dbReference type="Proteomes" id="UP000239563">
    <property type="component" value="Chromosome I"/>
</dbReference>
<feature type="region of interest" description="Disordered" evidence="13">
    <location>
        <begin position="305"/>
        <end position="366"/>
    </location>
</feature>
<dbReference type="PANTHER" id="PTHR18934">
    <property type="entry name" value="ATP-DEPENDENT RNA HELICASE"/>
    <property type="match status" value="1"/>
</dbReference>
<feature type="compositionally biased region" description="Low complexity" evidence="13">
    <location>
        <begin position="170"/>
        <end position="200"/>
    </location>
</feature>
<dbReference type="EC" id="3.6.4.13" evidence="2"/>
<dbReference type="InterPro" id="IPR056328">
    <property type="entry name" value="DSRM_DHX29"/>
</dbReference>
<feature type="domain" description="Helicase ATP-binding" evidence="14">
    <location>
        <begin position="867"/>
        <end position="1037"/>
    </location>
</feature>
<evidence type="ECO:0000256" key="4">
    <source>
        <dbReference type="ARBA" id="ARBA00022640"/>
    </source>
</evidence>
<feature type="region of interest" description="Disordered" evidence="13">
    <location>
        <begin position="162"/>
        <end position="205"/>
    </location>
</feature>
<dbReference type="EMBL" id="LT795054">
    <property type="protein sequence ID" value="SJX60626.1"/>
    <property type="molecule type" value="Genomic_DNA"/>
</dbReference>
<accession>A0A2N8U6D8</accession>
<evidence type="ECO:0000259" key="15">
    <source>
        <dbReference type="PROSITE" id="PS51194"/>
    </source>
</evidence>
<evidence type="ECO:0000256" key="9">
    <source>
        <dbReference type="ARBA" id="ARBA00022884"/>
    </source>
</evidence>
<feature type="region of interest" description="Disordered" evidence="13">
    <location>
        <begin position="1107"/>
        <end position="1128"/>
    </location>
</feature>
<dbReference type="Pfam" id="PF00271">
    <property type="entry name" value="Helicase_C"/>
    <property type="match status" value="1"/>
</dbReference>
<keyword evidence="8" id="KW-0067">ATP-binding</keyword>
<dbReference type="FunFam" id="1.20.120.1080:FF:000002">
    <property type="entry name" value="Putative ATP-dependent RNA helicase DHX36"/>
    <property type="match status" value="1"/>
</dbReference>
<sequence>MGKKRPTLKGTVQRGYATTSTPKKVQDPPPAAAAAAAKKPAASSAKTTSAAAIDYEKINDEGLADNLSASRPISADGKGSAADHFDPEKEEEQALQNLVDKLQDRVEKEVSRQHKAIEYDRRFAKTLPNFEMDIELRDQVLQVAADLNKQTAAAGSTIDATTANGTAEGASSTLTSSTDASATPVTTTSGTTTVSGSATPLSMGSSHTSLAMATLTKDLQKLSVGSAGSSGATSSSSNSAYTESEDKVMARALTTYQILLKLGFSSSQVEDALSQASSPDVEDCLSYLYLALDEESLEDAVRAGEGKAAKKRRGKEATNKDFPALNGAAGDKIDGDDDDDDDDYDESRPPVYEGYEFHRSETLGKNDFARIEQPTNAKLIPGAAPSESASKATAASTPAAKTPSTAAKTNVDREKVDALKKACERLILQLSDDLESDQIDTLEKPTATWSLLRAMQIRIDQEKSKWKKELGKDGESQMKQEDARLERVLGRTKDFMRECERGAYFDQKTATAGFRQVLRQREEIENQLKAAEEMEEKKRLQHRCEIEAAAGSDSAPPSTEEGTQDVKPTSTEKVSTPAVADSTEQDESETAARTAEQQDGKAADAGSDDEGGFFGDLLNEGPIEDKDAETGAVVIMRDLPARAKSGSGGKTPRVMLSDALKRADPYSTYKFTVIPSGGRVHRSKLTIRWNGGKVVPNKNPITAGAPTYVDEYTLTTVGCATQLQSDDFVATIALFCIDRDKSVQRALPPGYREWWEELTSLQKDERDRKSRTRFQRVRDVIRVRMDEAAAAKKAKGKAAPGNASAAAEQTELGELGELSSASAPQPSEARAKEIAEYFTNRVASPSYQKMLPGRQGLPIANHRQEILDLVETNQIFVLSGETGCGKSTQVPAYILEHCMSQGRHCKIYVTEPRRISAISLAERVSEELGEPRKSVGSNDSLVGYAIRLESNVGKNARLVYATTGIVLRMLEGTAFNEITHVIIDEVHERSIESDFLLIILKTLIAHRKDLKVILMSATVDAERISKYCGGCPTIAVPGRTFPVNVHYLEDAVEMSNYIIEHDSPYAFRPKRGYRNGDGNARKQNAPGNKSKLQLLAQTPVEEDDDAALLDDDDEDPDGQGPSTGSLGKAYRSKTIDTLGRMNEYVINHDLIIKILERVCLEKDLEAYSAATLIFMPGLAEIRKCHDMLVDHPVFGGAGFQLFPLHSTISSENQGAVFNVPPPGVRKIVIATNIAETGITIPDITCVIDSGKHREMRYDEKRQISRLVECFIAKSNAKQRRGRAGRVQEGICFHLFTKYRHDSYLDEHPLPEMLRLSLQDLALKLKIMKIKIGTSIENALSQALDPPSPANVQRAIAALVEVKALTSTEEITHLGRHLSKMPLDVHMGKFLLVATLFKCLDPALTIAAALNSKSPFMTPFGKELEADRAKQSFKLGDSDFLTIANAFNGFRRSTAQNHHRTFCNRSFLSIQNLLQIEELRQQYFSYLIDAGFVAVDDAFRQELNKLRYRSGGAANFAKPRFMTIPSHLDANSSSLAMIHATLAAGLYPKLLHIDSKTYQLKTIGNHQPTSIHPSSVNFRAKMSELVRGQSSYMLYYTMMQSKKLYAWETGLMDDKAVYMLCGDGEFRLASNSLYVDRQRIRIASADPKTLVALKTLREGLGRLMKASFRSPGKEWTGAQERLFGLACKVLGVGANEKDLALVQ</sequence>
<proteinExistence type="predicted"/>
<dbReference type="GO" id="GO:0003724">
    <property type="term" value="F:RNA helicase activity"/>
    <property type="evidence" value="ECO:0007669"/>
    <property type="project" value="UniProtKB-EC"/>
</dbReference>
<dbReference type="SMART" id="SM00487">
    <property type="entry name" value="DEXDc"/>
    <property type="match status" value="1"/>
</dbReference>
<keyword evidence="4" id="KW-0934">Plastid</keyword>
<dbReference type="Gene3D" id="3.40.50.300">
    <property type="entry name" value="P-loop containing nucleotide triphosphate hydrolases"/>
    <property type="match status" value="2"/>
</dbReference>
<feature type="region of interest" description="Disordered" evidence="13">
    <location>
        <begin position="379"/>
        <end position="409"/>
    </location>
</feature>
<dbReference type="Pfam" id="PF21010">
    <property type="entry name" value="HA2_C"/>
    <property type="match status" value="1"/>
</dbReference>
<gene>
    <name evidence="16" type="ORF">SRS1_11852</name>
</gene>
<dbReference type="PROSITE" id="PS51192">
    <property type="entry name" value="HELICASE_ATP_BIND_1"/>
    <property type="match status" value="1"/>
</dbReference>
<dbReference type="PROSITE" id="PS51194">
    <property type="entry name" value="HELICASE_CTER"/>
    <property type="match status" value="1"/>
</dbReference>
<evidence type="ECO:0000256" key="10">
    <source>
        <dbReference type="ARBA" id="ARBA00022946"/>
    </source>
</evidence>
<feature type="coiled-coil region" evidence="12">
    <location>
        <begin position="514"/>
        <end position="541"/>
    </location>
</feature>
<evidence type="ECO:0000256" key="5">
    <source>
        <dbReference type="ARBA" id="ARBA00022741"/>
    </source>
</evidence>
<dbReference type="GO" id="GO:0005524">
    <property type="term" value="F:ATP binding"/>
    <property type="evidence" value="ECO:0007669"/>
    <property type="project" value="UniProtKB-KW"/>
</dbReference>
<feature type="region of interest" description="Disordered" evidence="13">
    <location>
        <begin position="68"/>
        <end position="93"/>
    </location>
</feature>
<reference evidence="16 17" key="1">
    <citation type="submission" date="2017-02" db="EMBL/GenBank/DDBJ databases">
        <authorList>
            <person name="Peterson S.W."/>
        </authorList>
    </citation>
    <scope>NUCLEOTIDE SEQUENCE [LARGE SCALE GENOMIC DNA]</scope>
    <source>
        <strain evidence="16 17">SRS1_H2-8</strain>
    </source>
</reference>
<dbReference type="GO" id="GO:0016787">
    <property type="term" value="F:hydrolase activity"/>
    <property type="evidence" value="ECO:0007669"/>
    <property type="project" value="UniProtKB-KW"/>
</dbReference>
<dbReference type="SUPFAM" id="SSF52540">
    <property type="entry name" value="P-loop containing nucleoside triphosphate hydrolases"/>
    <property type="match status" value="1"/>
</dbReference>
<dbReference type="CDD" id="cd18791">
    <property type="entry name" value="SF2_C_RHA"/>
    <property type="match status" value="1"/>
</dbReference>
<comment type="subcellular location">
    <subcellularLocation>
        <location evidence="1">Plastid</location>
        <location evidence="1">Chloroplast</location>
    </subcellularLocation>
</comment>
<dbReference type="Pfam" id="PF00270">
    <property type="entry name" value="DEAD"/>
    <property type="match status" value="1"/>
</dbReference>
<dbReference type="InterPro" id="IPR001650">
    <property type="entry name" value="Helicase_C-like"/>
</dbReference>
<name>A0A2N8U6D8_9BASI</name>
<comment type="catalytic activity">
    <reaction evidence="11">
        <text>ATP + H2O = ADP + phosphate + H(+)</text>
        <dbReference type="Rhea" id="RHEA:13065"/>
        <dbReference type="ChEBI" id="CHEBI:15377"/>
        <dbReference type="ChEBI" id="CHEBI:15378"/>
        <dbReference type="ChEBI" id="CHEBI:30616"/>
        <dbReference type="ChEBI" id="CHEBI:43474"/>
        <dbReference type="ChEBI" id="CHEBI:456216"/>
        <dbReference type="EC" id="3.6.4.13"/>
    </reaction>
</comment>
<keyword evidence="5" id="KW-0547">Nucleotide-binding</keyword>
<evidence type="ECO:0000256" key="12">
    <source>
        <dbReference type="SAM" id="Coils"/>
    </source>
</evidence>
<evidence type="ECO:0000313" key="16">
    <source>
        <dbReference type="EMBL" id="SJX60626.1"/>
    </source>
</evidence>
<keyword evidence="12" id="KW-0175">Coiled coil</keyword>
<dbReference type="InterPro" id="IPR007502">
    <property type="entry name" value="Helicase-assoc_dom"/>
</dbReference>
<evidence type="ECO:0000313" key="17">
    <source>
        <dbReference type="Proteomes" id="UP000239563"/>
    </source>
</evidence>
<feature type="compositionally biased region" description="Acidic residues" evidence="13">
    <location>
        <begin position="1107"/>
        <end position="1117"/>
    </location>
</feature>
<evidence type="ECO:0000256" key="8">
    <source>
        <dbReference type="ARBA" id="ARBA00022840"/>
    </source>
</evidence>
<evidence type="ECO:0000259" key="14">
    <source>
        <dbReference type="PROSITE" id="PS51192"/>
    </source>
</evidence>
<feature type="domain" description="Helicase C-terminal" evidence="15">
    <location>
        <begin position="1163"/>
        <end position="1328"/>
    </location>
</feature>
<feature type="compositionally biased region" description="Low complexity" evidence="13">
    <location>
        <begin position="32"/>
        <end position="51"/>
    </location>
</feature>
<feature type="region of interest" description="Disordered" evidence="13">
    <location>
        <begin position="1"/>
        <end position="51"/>
    </location>
</feature>
<evidence type="ECO:0000256" key="6">
    <source>
        <dbReference type="ARBA" id="ARBA00022801"/>
    </source>
</evidence>
<dbReference type="SMART" id="SM00847">
    <property type="entry name" value="HA2"/>
    <property type="match status" value="1"/>
</dbReference>
<dbReference type="CDD" id="cd17917">
    <property type="entry name" value="DEXHc_RHA-like"/>
    <property type="match status" value="1"/>
</dbReference>
<evidence type="ECO:0000256" key="7">
    <source>
        <dbReference type="ARBA" id="ARBA00022806"/>
    </source>
</evidence>
<protein>
    <recommendedName>
        <fullName evidence="2">RNA helicase</fullName>
        <ecNumber evidence="2">3.6.4.13</ecNumber>
    </recommendedName>
</protein>
<dbReference type="FunFam" id="3.40.50.300:FF:000819">
    <property type="entry name" value="ATP dependent RNA helicase, putative"/>
    <property type="match status" value="1"/>
</dbReference>
<dbReference type="InterPro" id="IPR011709">
    <property type="entry name" value="DEAD-box_helicase_OB_fold"/>
</dbReference>
<keyword evidence="3" id="KW-0150">Chloroplast</keyword>
<evidence type="ECO:0000256" key="2">
    <source>
        <dbReference type="ARBA" id="ARBA00012552"/>
    </source>
</evidence>
<dbReference type="InterPro" id="IPR027417">
    <property type="entry name" value="P-loop_NTPase"/>
</dbReference>
<dbReference type="FunFam" id="3.40.50.300:FF:000500">
    <property type="entry name" value="ATP-dependent RNA helicase DHX29"/>
    <property type="match status" value="1"/>
</dbReference>
<organism evidence="16 17">
    <name type="scientific">Sporisorium reilianum f. sp. reilianum</name>
    <dbReference type="NCBI Taxonomy" id="72559"/>
    <lineage>
        <taxon>Eukaryota</taxon>
        <taxon>Fungi</taxon>
        <taxon>Dikarya</taxon>
        <taxon>Basidiomycota</taxon>
        <taxon>Ustilaginomycotina</taxon>
        <taxon>Ustilaginomycetes</taxon>
        <taxon>Ustilaginales</taxon>
        <taxon>Ustilaginaceae</taxon>
        <taxon>Sporisorium</taxon>
    </lineage>
</organism>
<evidence type="ECO:0000256" key="13">
    <source>
        <dbReference type="SAM" id="MobiDB-lite"/>
    </source>
</evidence>
<keyword evidence="9" id="KW-0694">RNA-binding</keyword>
<evidence type="ECO:0000256" key="3">
    <source>
        <dbReference type="ARBA" id="ARBA00022528"/>
    </source>
</evidence>
<keyword evidence="7 16" id="KW-0347">Helicase</keyword>
<feature type="region of interest" description="Disordered" evidence="13">
    <location>
        <begin position="548"/>
        <end position="625"/>
    </location>
</feature>
<keyword evidence="6" id="KW-0378">Hydrolase</keyword>
<feature type="compositionally biased region" description="Basic and acidic residues" evidence="13">
    <location>
        <begin position="355"/>
        <end position="366"/>
    </location>
</feature>
<dbReference type="SMART" id="SM00490">
    <property type="entry name" value="HELICc"/>
    <property type="match status" value="1"/>
</dbReference>
<dbReference type="Pfam" id="PF24385">
    <property type="entry name" value="DSRM_DHX29"/>
    <property type="match status" value="1"/>
</dbReference>
<dbReference type="InterPro" id="IPR011545">
    <property type="entry name" value="DEAD/DEAH_box_helicase_dom"/>
</dbReference>
<dbReference type="Gene3D" id="1.20.120.1080">
    <property type="match status" value="1"/>
</dbReference>
<dbReference type="InterPro" id="IPR014001">
    <property type="entry name" value="Helicase_ATP-bd"/>
</dbReference>
<feature type="compositionally biased region" description="Acidic residues" evidence="13">
    <location>
        <begin position="334"/>
        <end position="345"/>
    </location>
</feature>
<feature type="compositionally biased region" description="Polar residues" evidence="13">
    <location>
        <begin position="555"/>
        <end position="574"/>
    </location>
</feature>
<keyword evidence="10" id="KW-0809">Transit peptide</keyword>
<evidence type="ECO:0000256" key="1">
    <source>
        <dbReference type="ARBA" id="ARBA00004229"/>
    </source>
</evidence>
<dbReference type="PANTHER" id="PTHR18934:SF145">
    <property type="entry name" value="ATP-DEPENDENT RNA HELICASE DHX57-RELATED"/>
    <property type="match status" value="1"/>
</dbReference>
<evidence type="ECO:0000256" key="11">
    <source>
        <dbReference type="ARBA" id="ARBA00047984"/>
    </source>
</evidence>
<feature type="region of interest" description="Disordered" evidence="13">
    <location>
        <begin position="1070"/>
        <end position="1089"/>
    </location>
</feature>
<dbReference type="GO" id="GO:0003723">
    <property type="term" value="F:RNA binding"/>
    <property type="evidence" value="ECO:0007669"/>
    <property type="project" value="UniProtKB-KW"/>
</dbReference>